<dbReference type="PROSITE" id="PS51318">
    <property type="entry name" value="TAT"/>
    <property type="match status" value="1"/>
</dbReference>
<dbReference type="InterPro" id="IPR006311">
    <property type="entry name" value="TAT_signal"/>
</dbReference>
<dbReference type="PIRSF" id="PIRSF002741">
    <property type="entry name" value="MppA"/>
    <property type="match status" value="1"/>
</dbReference>
<dbReference type="SUPFAM" id="SSF53850">
    <property type="entry name" value="Periplasmic binding protein-like II"/>
    <property type="match status" value="1"/>
</dbReference>
<dbReference type="PANTHER" id="PTHR30290:SF9">
    <property type="entry name" value="OLIGOPEPTIDE-BINDING PROTEIN APPA"/>
    <property type="match status" value="1"/>
</dbReference>
<dbReference type="InterPro" id="IPR039424">
    <property type="entry name" value="SBP_5"/>
</dbReference>
<protein>
    <submittedName>
        <fullName evidence="6">Peptide/nickel transport system substrate-binding protein</fullName>
    </submittedName>
</protein>
<gene>
    <name evidence="6" type="ORF">SAMN04487993_1005151</name>
</gene>
<evidence type="ECO:0000256" key="3">
    <source>
        <dbReference type="ARBA" id="ARBA00022448"/>
    </source>
</evidence>
<organism evidence="6 7">
    <name type="scientific">Salipiger marinus</name>
    <dbReference type="NCBI Taxonomy" id="555512"/>
    <lineage>
        <taxon>Bacteria</taxon>
        <taxon>Pseudomonadati</taxon>
        <taxon>Pseudomonadota</taxon>
        <taxon>Alphaproteobacteria</taxon>
        <taxon>Rhodobacterales</taxon>
        <taxon>Roseobacteraceae</taxon>
        <taxon>Salipiger</taxon>
    </lineage>
</organism>
<dbReference type="OrthoDB" id="9803988at2"/>
<dbReference type="Pfam" id="PF00496">
    <property type="entry name" value="SBP_bac_5"/>
    <property type="match status" value="1"/>
</dbReference>
<keyword evidence="4" id="KW-0732">Signal</keyword>
<comment type="similarity">
    <text evidence="2">Belongs to the bacterial solute-binding protein 5 family.</text>
</comment>
<dbReference type="PANTHER" id="PTHR30290">
    <property type="entry name" value="PERIPLASMIC BINDING COMPONENT OF ABC TRANSPORTER"/>
    <property type="match status" value="1"/>
</dbReference>
<dbReference type="Proteomes" id="UP000199093">
    <property type="component" value="Unassembled WGS sequence"/>
</dbReference>
<dbReference type="STRING" id="555512.SAMN04487993_1005151"/>
<dbReference type="RefSeq" id="WP_089845457.1">
    <property type="nucleotide sequence ID" value="NZ_FNEJ01000005.1"/>
</dbReference>
<name>A0A1G8KXJ7_9RHOB</name>
<dbReference type="EMBL" id="FNEJ01000005">
    <property type="protein sequence ID" value="SDI48122.1"/>
    <property type="molecule type" value="Genomic_DNA"/>
</dbReference>
<dbReference type="InterPro" id="IPR030678">
    <property type="entry name" value="Peptide/Ni-bd"/>
</dbReference>
<proteinExistence type="inferred from homology"/>
<dbReference type="AlphaFoldDB" id="A0A1G8KXJ7"/>
<evidence type="ECO:0000256" key="4">
    <source>
        <dbReference type="ARBA" id="ARBA00022729"/>
    </source>
</evidence>
<evidence type="ECO:0000259" key="5">
    <source>
        <dbReference type="Pfam" id="PF00496"/>
    </source>
</evidence>
<dbReference type="GO" id="GO:1904680">
    <property type="term" value="F:peptide transmembrane transporter activity"/>
    <property type="evidence" value="ECO:0007669"/>
    <property type="project" value="TreeGrafter"/>
</dbReference>
<dbReference type="InterPro" id="IPR000914">
    <property type="entry name" value="SBP_5_dom"/>
</dbReference>
<feature type="domain" description="Solute-binding protein family 5" evidence="5">
    <location>
        <begin position="79"/>
        <end position="424"/>
    </location>
</feature>
<keyword evidence="7" id="KW-1185">Reference proteome</keyword>
<dbReference type="GO" id="GO:0015833">
    <property type="term" value="P:peptide transport"/>
    <property type="evidence" value="ECO:0007669"/>
    <property type="project" value="TreeGrafter"/>
</dbReference>
<evidence type="ECO:0000256" key="2">
    <source>
        <dbReference type="ARBA" id="ARBA00005695"/>
    </source>
</evidence>
<dbReference type="Gene3D" id="3.10.105.10">
    <property type="entry name" value="Dipeptide-binding Protein, Domain 3"/>
    <property type="match status" value="1"/>
</dbReference>
<dbReference type="GO" id="GO:0030288">
    <property type="term" value="C:outer membrane-bounded periplasmic space"/>
    <property type="evidence" value="ECO:0007669"/>
    <property type="project" value="UniProtKB-ARBA"/>
</dbReference>
<evidence type="ECO:0000256" key="1">
    <source>
        <dbReference type="ARBA" id="ARBA00004418"/>
    </source>
</evidence>
<accession>A0A1G8KXJ7</accession>
<sequence>MITRRTLLGTAMAATATGLYAPRVRAAEPDTLRFANSAGGPRKLDPNQITQGADSWAAAQVFEYLAQPADGDFGKTPDEFEPWLAESWTTSDDARTWVFTLRQGVQFHGGYGEMTSEDVARSFIRARDEGVDSSNYENIVSAEPSGKYEVTVTLKNPDPLFLGSTVFTRRTMIISKKAEQELGEAFATQAVGTGPYELERFDSEQGIFLSRFEDYWGEPANIAKVECLYIADTTARTLALISGEVDMAEGVRQPGWIQQMQQQKPDLQFDMTVPGSFNTLFFNLSKDPLQNKMVRQAIAHGIDKQMIVDALQPMSRMVYTLNPPNYPTGFSEEDLPEELRYEYNPEKAKALLKEAGFGGGLTIPVNTSKREDYSTQHLIIQEMLRAIDVNIELTIMDHSAYHGSNRQNANTLNINSWSLPPVPLFVYNVYASSAANMNAEGTGGGNYSHYGVEMDGVDPLLQEMLQATSFEGYIEKGREVELKIQEDLPMFGLPTLSFVVARNPRIDLGYEVTGGNAYWRFCRASITTA</sequence>
<comment type="subcellular location">
    <subcellularLocation>
        <location evidence="1">Periplasm</location>
    </subcellularLocation>
</comment>
<dbReference type="Gene3D" id="3.40.190.10">
    <property type="entry name" value="Periplasmic binding protein-like II"/>
    <property type="match status" value="1"/>
</dbReference>
<reference evidence="7" key="1">
    <citation type="submission" date="2016-10" db="EMBL/GenBank/DDBJ databases">
        <authorList>
            <person name="Varghese N."/>
            <person name="Submissions S."/>
        </authorList>
    </citation>
    <scope>NUCLEOTIDE SEQUENCE [LARGE SCALE GENOMIC DNA]</scope>
    <source>
        <strain evidence="7">DSM 26424</strain>
    </source>
</reference>
<dbReference type="GO" id="GO:0043190">
    <property type="term" value="C:ATP-binding cassette (ABC) transporter complex"/>
    <property type="evidence" value="ECO:0007669"/>
    <property type="project" value="InterPro"/>
</dbReference>
<evidence type="ECO:0000313" key="7">
    <source>
        <dbReference type="Proteomes" id="UP000199093"/>
    </source>
</evidence>
<evidence type="ECO:0000313" key="6">
    <source>
        <dbReference type="EMBL" id="SDI48122.1"/>
    </source>
</evidence>
<keyword evidence="3" id="KW-0813">Transport</keyword>